<comment type="similarity">
    <text evidence="1">Belongs to the methyltransferase superfamily. RsmJ family.</text>
</comment>
<accession>A0AB36DXW5</accession>
<comment type="caution">
    <text evidence="1">Lacks conserved residue(s) required for the propagation of feature annotation.</text>
</comment>
<proteinExistence type="inferred from homology"/>
<feature type="binding site" evidence="1">
    <location>
        <begin position="116"/>
        <end position="117"/>
    </location>
    <ligand>
        <name>S-adenosyl-L-methionine</name>
        <dbReference type="ChEBI" id="CHEBI:59789"/>
    </ligand>
</feature>
<feature type="binding site" evidence="1">
    <location>
        <position position="170"/>
    </location>
    <ligand>
        <name>S-adenosyl-L-methionine</name>
        <dbReference type="ChEBI" id="CHEBI:59789"/>
    </ligand>
</feature>
<dbReference type="InterPro" id="IPR029063">
    <property type="entry name" value="SAM-dependent_MTases_sf"/>
</dbReference>
<comment type="catalytic activity">
    <reaction evidence="1">
        <text>guanosine(1516) in 16S rRNA + S-adenosyl-L-methionine = N(2)-methylguanosine(1516) in 16S rRNA + S-adenosyl-L-homocysteine + H(+)</text>
        <dbReference type="Rhea" id="RHEA:43220"/>
        <dbReference type="Rhea" id="RHEA-COMP:10412"/>
        <dbReference type="Rhea" id="RHEA-COMP:10413"/>
        <dbReference type="ChEBI" id="CHEBI:15378"/>
        <dbReference type="ChEBI" id="CHEBI:57856"/>
        <dbReference type="ChEBI" id="CHEBI:59789"/>
        <dbReference type="ChEBI" id="CHEBI:74269"/>
        <dbReference type="ChEBI" id="CHEBI:74481"/>
        <dbReference type="EC" id="2.1.1.242"/>
    </reaction>
</comment>
<comment type="caution">
    <text evidence="2">The sequence shown here is derived from an EMBL/GenBank/DDBJ whole genome shotgun (WGS) entry which is preliminary data.</text>
</comment>
<keyword evidence="1" id="KW-0949">S-adenosyl-L-methionine</keyword>
<protein>
    <recommendedName>
        <fullName evidence="1">Ribosomal RNA small subunit methyltransferase J</fullName>
        <ecNumber evidence="1">2.1.1.242</ecNumber>
    </recommendedName>
    <alternativeName>
        <fullName evidence="1">16S rRNA m2G1516 methyltransferase</fullName>
    </alternativeName>
    <alternativeName>
        <fullName evidence="1">rRNA (guanine-N(2)-)-methyltransferase</fullName>
    </alternativeName>
</protein>
<evidence type="ECO:0000313" key="3">
    <source>
        <dbReference type="Proteomes" id="UP000092594"/>
    </source>
</evidence>
<keyword evidence="1" id="KW-0698">rRNA processing</keyword>
<dbReference type="GO" id="GO:0008990">
    <property type="term" value="F:rRNA (guanine-N2-)-methyltransferase activity"/>
    <property type="evidence" value="ECO:0007669"/>
    <property type="project" value="UniProtKB-UniRule"/>
</dbReference>
<comment type="subcellular location">
    <subcellularLocation>
        <location evidence="1">Cytoplasm</location>
    </subcellularLocation>
</comment>
<evidence type="ECO:0000313" key="2">
    <source>
        <dbReference type="EMBL" id="OBX02429.1"/>
    </source>
</evidence>
<dbReference type="SUPFAM" id="SSF53335">
    <property type="entry name" value="S-adenosyl-L-methionine-dependent methyltransferases"/>
    <property type="match status" value="1"/>
</dbReference>
<dbReference type="Pfam" id="PF04445">
    <property type="entry name" value="SAM_MT"/>
    <property type="match status" value="1"/>
</dbReference>
<dbReference type="PANTHER" id="PTHR36112">
    <property type="entry name" value="RIBOSOMAL RNA SMALL SUBUNIT METHYLTRANSFERASE J"/>
    <property type="match status" value="1"/>
</dbReference>
<sequence length="254" mass="28364">MQIQLINQSGDDEKFGQIIEKWQLENDPKSPFALVLEPERLVLYKTDETKLGAICVDFVSGAMAYRRKFGGGRGEAVAKAVGVKKGKLPKVLDATAGLGRDAFVLASIGCEISLVERNPIVAALLENGLQRAYRDAEIGEFMKQRMKLLPVKTIAELDPNTEKFNVVYLDPMFPHKNKSALVKKEMRVFQSLVGEDSDADQLLTTALKLAHRVVVKRPDYAGYLAECKPHFSQTTKNHRFDIYINHEPAAFAQD</sequence>
<dbReference type="Gene3D" id="3.40.50.150">
    <property type="entry name" value="Vaccinia Virus protein VP39"/>
    <property type="match status" value="1"/>
</dbReference>
<dbReference type="EMBL" id="JTJQ01000006">
    <property type="protein sequence ID" value="OBX02429.1"/>
    <property type="molecule type" value="Genomic_DNA"/>
</dbReference>
<dbReference type="RefSeq" id="WP_065230587.1">
    <property type="nucleotide sequence ID" value="NZ_JTJQ01000006.1"/>
</dbReference>
<dbReference type="EC" id="2.1.1.242" evidence="1"/>
<dbReference type="CDD" id="cd02440">
    <property type="entry name" value="AdoMet_MTases"/>
    <property type="match status" value="1"/>
</dbReference>
<reference evidence="2 3" key="1">
    <citation type="submission" date="2014-11" db="EMBL/GenBank/DDBJ databases">
        <title>Pan-genome of Gallibacterium spp.</title>
        <authorList>
            <person name="Kudirkiene E."/>
            <person name="Bojesen A.M."/>
        </authorList>
    </citation>
    <scope>NUCLEOTIDE SEQUENCE [LARGE SCALE GENOMIC DNA]</scope>
    <source>
        <strain evidence="2 3">Gerl. 2740/89</strain>
    </source>
</reference>
<keyword evidence="1" id="KW-0963">Cytoplasm</keyword>
<dbReference type="Gene3D" id="3.40.1630.10">
    <property type="entry name" value="YhiQ-like domain"/>
    <property type="match status" value="1"/>
</dbReference>
<keyword evidence="3" id="KW-1185">Reference proteome</keyword>
<organism evidence="2 3">
    <name type="scientific">Gallibacterium genomosp. 1</name>
    <dbReference type="NCBI Taxonomy" id="155515"/>
    <lineage>
        <taxon>Bacteria</taxon>
        <taxon>Pseudomonadati</taxon>
        <taxon>Pseudomonadota</taxon>
        <taxon>Gammaproteobacteria</taxon>
        <taxon>Pasteurellales</taxon>
        <taxon>Pasteurellaceae</taxon>
        <taxon>Gallibacterium</taxon>
    </lineage>
</organism>
<feature type="binding site" evidence="1">
    <location>
        <begin position="100"/>
        <end position="101"/>
    </location>
    <ligand>
        <name>S-adenosyl-L-methionine</name>
        <dbReference type="ChEBI" id="CHEBI:59789"/>
    </ligand>
</feature>
<dbReference type="AlphaFoldDB" id="A0AB36DXW5"/>
<keyword evidence="1" id="KW-0808">Transferase</keyword>
<dbReference type="InterPro" id="IPR007536">
    <property type="entry name" value="16SrRNA_methylTrfase_J"/>
</dbReference>
<dbReference type="GO" id="GO:0005737">
    <property type="term" value="C:cytoplasm"/>
    <property type="evidence" value="ECO:0007669"/>
    <property type="project" value="UniProtKB-SubCell"/>
</dbReference>
<gene>
    <name evidence="1" type="primary">rsmJ</name>
    <name evidence="2" type="ORF">QV05_01585</name>
</gene>
<evidence type="ECO:0000256" key="1">
    <source>
        <dbReference type="HAMAP-Rule" id="MF_01523"/>
    </source>
</evidence>
<dbReference type="PANTHER" id="PTHR36112:SF1">
    <property type="entry name" value="RIBOSOMAL RNA SMALL SUBUNIT METHYLTRANSFERASE J"/>
    <property type="match status" value="1"/>
</dbReference>
<name>A0AB36DXW5_9PAST</name>
<dbReference type="Proteomes" id="UP000092594">
    <property type="component" value="Unassembled WGS sequence"/>
</dbReference>
<keyword evidence="1 2" id="KW-0489">Methyltransferase</keyword>
<dbReference type="HAMAP" id="MF_01523">
    <property type="entry name" value="16SrRNA_methyltr_J"/>
    <property type="match status" value="1"/>
</dbReference>
<comment type="function">
    <text evidence="1">Specifically methylates the guanosine in position 1516 of 16S rRNA.</text>
</comment>